<feature type="domain" description="Mur ligase C-terminal" evidence="9">
    <location>
        <begin position="318"/>
        <end position="434"/>
    </location>
</feature>
<feature type="domain" description="Mur ligase central" evidence="10">
    <location>
        <begin position="119"/>
        <end position="295"/>
    </location>
</feature>
<dbReference type="GO" id="GO:0071555">
    <property type="term" value="P:cell wall organization"/>
    <property type="evidence" value="ECO:0007669"/>
    <property type="project" value="UniProtKB-KW"/>
</dbReference>
<dbReference type="OrthoDB" id="9809796at2"/>
<dbReference type="InterPro" id="IPR005762">
    <property type="entry name" value="MurD"/>
</dbReference>
<evidence type="ECO:0000256" key="3">
    <source>
        <dbReference type="ARBA" id="ARBA00022490"/>
    </source>
</evidence>
<feature type="binding site" evidence="7">
    <location>
        <begin position="121"/>
        <end position="127"/>
    </location>
    <ligand>
        <name>ATP</name>
        <dbReference type="ChEBI" id="CHEBI:30616"/>
    </ligand>
</feature>
<dbReference type="SUPFAM" id="SSF53244">
    <property type="entry name" value="MurD-like peptide ligases, peptide-binding domain"/>
    <property type="match status" value="1"/>
</dbReference>
<keyword evidence="5 7" id="KW-0547">Nucleotide-binding</keyword>
<dbReference type="InParanoid" id="A0A1M7F302"/>
<comment type="subcellular location">
    <subcellularLocation>
        <location evidence="1 7 8">Cytoplasm</location>
    </subcellularLocation>
</comment>
<dbReference type="GO" id="GO:0009252">
    <property type="term" value="P:peptidoglycan biosynthetic process"/>
    <property type="evidence" value="ECO:0007669"/>
    <property type="project" value="UniProtKB-UniRule"/>
</dbReference>
<dbReference type="EC" id="6.3.2.9" evidence="7 8"/>
<evidence type="ECO:0000256" key="4">
    <source>
        <dbReference type="ARBA" id="ARBA00022598"/>
    </source>
</evidence>
<dbReference type="UniPathway" id="UPA00219"/>
<dbReference type="Gene3D" id="3.90.190.20">
    <property type="entry name" value="Mur ligase, C-terminal domain"/>
    <property type="match status" value="1"/>
</dbReference>
<dbReference type="InterPro" id="IPR004101">
    <property type="entry name" value="Mur_ligase_C"/>
</dbReference>
<dbReference type="Pfam" id="PF21799">
    <property type="entry name" value="MurD-like_N"/>
    <property type="match status" value="1"/>
</dbReference>
<dbReference type="Gene3D" id="3.40.50.720">
    <property type="entry name" value="NAD(P)-binding Rossmann-like Domain"/>
    <property type="match status" value="1"/>
</dbReference>
<comment type="similarity">
    <text evidence="7">Belongs to the MurCDEF family.</text>
</comment>
<dbReference type="HAMAP" id="MF_00639">
    <property type="entry name" value="MurD"/>
    <property type="match status" value="1"/>
</dbReference>
<dbReference type="PANTHER" id="PTHR43692">
    <property type="entry name" value="UDP-N-ACETYLMURAMOYLALANINE--D-GLUTAMATE LIGASE"/>
    <property type="match status" value="1"/>
</dbReference>
<name>A0A1M7F302_9GAMM</name>
<evidence type="ECO:0000256" key="7">
    <source>
        <dbReference type="HAMAP-Rule" id="MF_00639"/>
    </source>
</evidence>
<comment type="pathway">
    <text evidence="2 7 8">Cell wall biogenesis; peptidoglycan biosynthesis.</text>
</comment>
<dbReference type="SUPFAM" id="SSF53623">
    <property type="entry name" value="MurD-like peptide ligases, catalytic domain"/>
    <property type="match status" value="1"/>
</dbReference>
<dbReference type="Pfam" id="PF08245">
    <property type="entry name" value="Mur_ligase_M"/>
    <property type="match status" value="1"/>
</dbReference>
<evidence type="ECO:0000259" key="9">
    <source>
        <dbReference type="Pfam" id="PF02875"/>
    </source>
</evidence>
<dbReference type="GO" id="GO:0051301">
    <property type="term" value="P:cell division"/>
    <property type="evidence" value="ECO:0007669"/>
    <property type="project" value="UniProtKB-KW"/>
</dbReference>
<sequence>MIRVPCGMTLVVGLGLSGRAICRHLARLNVSFMVADTRDAPPGLEAFCAAHPGVSVHCGALAELDMSQAEEVVLSPGVDPRAPALAEMAEKHNPQTGEPRLVGEIALFSRAVRAPIAAITGSNAKSTVTTLLGEMAAASGVNVAVGGNLGTPALDLLDASPAAGLYVLELSSFQLETTPHLNAECATILNFCEDHLDRHGDMAAYRAAKQRIFRGARHAVVNGDDPHTWPAVEILLPTSRTRRFTTQAPAGADWGLAEHESETWLMQGAAPWLAAGELHMAGRHNQQNALAALAMGQALGLDAAAMCAVLRRFSGLAHRSETIAKINDVIWVNDSKGTNVGATLAAVNGLGSTLSGKLIVLAGGVGKGADFTPLAEPLAAYARCVMLFGADAESIARALDGQVPVQRCVDLADATQAAAAMAVPGDGVLLSPACASLDQFANYQARGEAFCEQVKSIARAGKKAGEAAP</sequence>
<dbReference type="Proteomes" id="UP000190911">
    <property type="component" value="Chromosome I"/>
</dbReference>
<dbReference type="InterPro" id="IPR036615">
    <property type="entry name" value="Mur_ligase_C_dom_sf"/>
</dbReference>
<dbReference type="Gene3D" id="3.40.1190.10">
    <property type="entry name" value="Mur-like, catalytic domain"/>
    <property type="match status" value="1"/>
</dbReference>
<keyword evidence="7 8" id="KW-0133">Cell shape</keyword>
<keyword evidence="7 8" id="KW-0132">Cell division</keyword>
<evidence type="ECO:0000313" key="12">
    <source>
        <dbReference type="Proteomes" id="UP000190911"/>
    </source>
</evidence>
<dbReference type="GO" id="GO:0005737">
    <property type="term" value="C:cytoplasm"/>
    <property type="evidence" value="ECO:0007669"/>
    <property type="project" value="UniProtKB-SubCell"/>
</dbReference>
<gene>
    <name evidence="7" type="primary">murD</name>
    <name evidence="11" type="ORF">SAMN05878437_0603</name>
</gene>
<comment type="function">
    <text evidence="7 8">Cell wall formation. Catalyzes the addition of glutamate to the nucleotide precursor UDP-N-acetylmuramoyl-L-alanine (UMA).</text>
</comment>
<reference evidence="11 12" key="1">
    <citation type="submission" date="2016-11" db="EMBL/GenBank/DDBJ databases">
        <authorList>
            <person name="Jaros S."/>
            <person name="Januszkiewicz K."/>
            <person name="Wedrychowicz H."/>
        </authorList>
    </citation>
    <scope>NUCLEOTIDE SEQUENCE [LARGE SCALE GENOMIC DNA]</scope>
    <source>
        <strain evidence="11 12">ACAM 12</strain>
    </source>
</reference>
<dbReference type="NCBIfam" id="TIGR01087">
    <property type="entry name" value="murD"/>
    <property type="match status" value="1"/>
</dbReference>
<keyword evidence="6 7" id="KW-0067">ATP-binding</keyword>
<dbReference type="PANTHER" id="PTHR43692:SF1">
    <property type="entry name" value="UDP-N-ACETYLMURAMOYLALANINE--D-GLUTAMATE LIGASE"/>
    <property type="match status" value="1"/>
</dbReference>
<evidence type="ECO:0000256" key="6">
    <source>
        <dbReference type="ARBA" id="ARBA00022840"/>
    </source>
</evidence>
<comment type="catalytic activity">
    <reaction evidence="7 8">
        <text>UDP-N-acetyl-alpha-D-muramoyl-L-alanine + D-glutamate + ATP = UDP-N-acetyl-alpha-D-muramoyl-L-alanyl-D-glutamate + ADP + phosphate + H(+)</text>
        <dbReference type="Rhea" id="RHEA:16429"/>
        <dbReference type="ChEBI" id="CHEBI:15378"/>
        <dbReference type="ChEBI" id="CHEBI:29986"/>
        <dbReference type="ChEBI" id="CHEBI:30616"/>
        <dbReference type="ChEBI" id="CHEBI:43474"/>
        <dbReference type="ChEBI" id="CHEBI:83898"/>
        <dbReference type="ChEBI" id="CHEBI:83900"/>
        <dbReference type="ChEBI" id="CHEBI:456216"/>
        <dbReference type="EC" id="6.3.2.9"/>
    </reaction>
</comment>
<dbReference type="FunCoup" id="A0A1M7F302">
    <property type="interactions" value="546"/>
</dbReference>
<keyword evidence="4 7" id="KW-0436">Ligase</keyword>
<evidence type="ECO:0000259" key="10">
    <source>
        <dbReference type="Pfam" id="PF08245"/>
    </source>
</evidence>
<dbReference type="SUPFAM" id="SSF51984">
    <property type="entry name" value="MurCD N-terminal domain"/>
    <property type="match status" value="1"/>
</dbReference>
<evidence type="ECO:0000256" key="8">
    <source>
        <dbReference type="RuleBase" id="RU003664"/>
    </source>
</evidence>
<dbReference type="GO" id="GO:0008764">
    <property type="term" value="F:UDP-N-acetylmuramoylalanine-D-glutamate ligase activity"/>
    <property type="evidence" value="ECO:0007669"/>
    <property type="project" value="UniProtKB-UniRule"/>
</dbReference>
<organism evidence="11 12">
    <name type="scientific">Vreelandella subglaciescola</name>
    <dbReference type="NCBI Taxonomy" id="29571"/>
    <lineage>
        <taxon>Bacteria</taxon>
        <taxon>Pseudomonadati</taxon>
        <taxon>Pseudomonadota</taxon>
        <taxon>Gammaproteobacteria</taxon>
        <taxon>Oceanospirillales</taxon>
        <taxon>Halomonadaceae</taxon>
        <taxon>Vreelandella</taxon>
    </lineage>
</organism>
<keyword evidence="12" id="KW-1185">Reference proteome</keyword>
<dbReference type="InterPro" id="IPR013221">
    <property type="entry name" value="Mur_ligase_cen"/>
</dbReference>
<dbReference type="STRING" id="29571.SAMN05878437_0603"/>
<evidence type="ECO:0000256" key="5">
    <source>
        <dbReference type="ARBA" id="ARBA00022741"/>
    </source>
</evidence>
<proteinExistence type="inferred from homology"/>
<accession>A0A1M7F302</accession>
<evidence type="ECO:0000256" key="2">
    <source>
        <dbReference type="ARBA" id="ARBA00004752"/>
    </source>
</evidence>
<keyword evidence="7 8" id="KW-0961">Cell wall biogenesis/degradation</keyword>
<keyword evidence="7 8" id="KW-0131">Cell cycle</keyword>
<keyword evidence="3 7" id="KW-0963">Cytoplasm</keyword>
<dbReference type="GO" id="GO:0008360">
    <property type="term" value="P:regulation of cell shape"/>
    <property type="evidence" value="ECO:0007669"/>
    <property type="project" value="UniProtKB-KW"/>
</dbReference>
<dbReference type="GO" id="GO:0005524">
    <property type="term" value="F:ATP binding"/>
    <property type="evidence" value="ECO:0007669"/>
    <property type="project" value="UniProtKB-UniRule"/>
</dbReference>
<evidence type="ECO:0000256" key="1">
    <source>
        <dbReference type="ARBA" id="ARBA00004496"/>
    </source>
</evidence>
<dbReference type="RefSeq" id="WP_079551183.1">
    <property type="nucleotide sequence ID" value="NZ_LT670847.1"/>
</dbReference>
<dbReference type="InterPro" id="IPR036565">
    <property type="entry name" value="Mur-like_cat_sf"/>
</dbReference>
<dbReference type="AlphaFoldDB" id="A0A1M7F302"/>
<dbReference type="Pfam" id="PF02875">
    <property type="entry name" value="Mur_ligase_C"/>
    <property type="match status" value="1"/>
</dbReference>
<dbReference type="EMBL" id="LT670847">
    <property type="protein sequence ID" value="SHL98098.1"/>
    <property type="molecule type" value="Genomic_DNA"/>
</dbReference>
<protein>
    <recommendedName>
        <fullName evidence="7 8">UDP-N-acetylmuramoylalanine--D-glutamate ligase</fullName>
        <ecNumber evidence="7 8">6.3.2.9</ecNumber>
    </recommendedName>
    <alternativeName>
        <fullName evidence="7">D-glutamic acid-adding enzyme</fullName>
    </alternativeName>
    <alternativeName>
        <fullName evidence="7">UDP-N-acetylmuramoyl-L-alanyl-D-glutamate synthetase</fullName>
    </alternativeName>
</protein>
<keyword evidence="7 8" id="KW-0573">Peptidoglycan synthesis</keyword>
<evidence type="ECO:0000313" key="11">
    <source>
        <dbReference type="EMBL" id="SHL98098.1"/>
    </source>
</evidence>